<keyword evidence="1 4" id="KW-0808">Transferase</keyword>
<dbReference type="Pfam" id="PF00534">
    <property type="entry name" value="Glycos_transf_1"/>
    <property type="match status" value="1"/>
</dbReference>
<dbReference type="PANTHER" id="PTHR46401:SF2">
    <property type="entry name" value="GLYCOSYLTRANSFERASE WBBK-RELATED"/>
    <property type="match status" value="1"/>
</dbReference>
<organism evidence="4 5">
    <name type="scientific">Haliscomenobacter hydrossis (strain ATCC 27775 / DSM 1100 / LMG 10767 / O)</name>
    <dbReference type="NCBI Taxonomy" id="760192"/>
    <lineage>
        <taxon>Bacteria</taxon>
        <taxon>Pseudomonadati</taxon>
        <taxon>Bacteroidota</taxon>
        <taxon>Saprospiria</taxon>
        <taxon>Saprospirales</taxon>
        <taxon>Haliscomenobacteraceae</taxon>
        <taxon>Haliscomenobacter</taxon>
    </lineage>
</organism>
<dbReference type="Gene3D" id="3.40.50.2000">
    <property type="entry name" value="Glycogen Phosphorylase B"/>
    <property type="match status" value="2"/>
</dbReference>
<dbReference type="OrthoDB" id="798298at2"/>
<name>F4L459_HALH1</name>
<reference key="2">
    <citation type="submission" date="2011-04" db="EMBL/GenBank/DDBJ databases">
        <title>Complete sequence of chromosome of Haliscomenobacter hydrossis DSM 1100.</title>
        <authorList>
            <consortium name="US DOE Joint Genome Institute (JGI-PGF)"/>
            <person name="Lucas S."/>
            <person name="Han J."/>
            <person name="Lapidus A."/>
            <person name="Bruce D."/>
            <person name="Goodwin L."/>
            <person name="Pitluck S."/>
            <person name="Peters L."/>
            <person name="Kyrpides N."/>
            <person name="Mavromatis K."/>
            <person name="Ivanova N."/>
            <person name="Ovchinnikova G."/>
            <person name="Pagani I."/>
            <person name="Daligault H."/>
            <person name="Detter J.C."/>
            <person name="Han C."/>
            <person name="Land M."/>
            <person name="Hauser L."/>
            <person name="Markowitz V."/>
            <person name="Cheng J.-F."/>
            <person name="Hugenholtz P."/>
            <person name="Woyke T."/>
            <person name="Wu D."/>
            <person name="Verbarg S."/>
            <person name="Frueling A."/>
            <person name="Brambilla E."/>
            <person name="Klenk H.-P."/>
            <person name="Eisen J.A."/>
        </authorList>
    </citation>
    <scope>NUCLEOTIDE SEQUENCE</scope>
    <source>
        <strain>DSM 1100</strain>
    </source>
</reference>
<dbReference type="RefSeq" id="WP_013765303.1">
    <property type="nucleotide sequence ID" value="NC_015510.1"/>
</dbReference>
<dbReference type="PANTHER" id="PTHR46401">
    <property type="entry name" value="GLYCOSYLTRANSFERASE WBBK-RELATED"/>
    <property type="match status" value="1"/>
</dbReference>
<dbReference type="EMBL" id="CP002691">
    <property type="protein sequence ID" value="AEE50757.1"/>
    <property type="molecule type" value="Genomic_DNA"/>
</dbReference>
<evidence type="ECO:0000259" key="3">
    <source>
        <dbReference type="Pfam" id="PF13439"/>
    </source>
</evidence>
<gene>
    <name evidence="4" type="ordered locus">Halhy_2893</name>
</gene>
<evidence type="ECO:0000256" key="1">
    <source>
        <dbReference type="ARBA" id="ARBA00022679"/>
    </source>
</evidence>
<keyword evidence="5" id="KW-1185">Reference proteome</keyword>
<reference evidence="4 5" key="1">
    <citation type="journal article" date="2011" name="Stand. Genomic Sci.">
        <title>Complete genome sequence of Haliscomenobacter hydrossis type strain (O).</title>
        <authorList>
            <consortium name="US DOE Joint Genome Institute (JGI-PGF)"/>
            <person name="Daligault H."/>
            <person name="Lapidus A."/>
            <person name="Zeytun A."/>
            <person name="Nolan M."/>
            <person name="Lucas S."/>
            <person name="Del Rio T.G."/>
            <person name="Tice H."/>
            <person name="Cheng J.F."/>
            <person name="Tapia R."/>
            <person name="Han C."/>
            <person name="Goodwin L."/>
            <person name="Pitluck S."/>
            <person name="Liolios K."/>
            <person name="Pagani I."/>
            <person name="Ivanova N."/>
            <person name="Huntemann M."/>
            <person name="Mavromatis K."/>
            <person name="Mikhailova N."/>
            <person name="Pati A."/>
            <person name="Chen A."/>
            <person name="Palaniappan K."/>
            <person name="Land M."/>
            <person name="Hauser L."/>
            <person name="Brambilla E.M."/>
            <person name="Rohde M."/>
            <person name="Verbarg S."/>
            <person name="Goker M."/>
            <person name="Bristow J."/>
            <person name="Eisen J.A."/>
            <person name="Markowitz V."/>
            <person name="Hugenholtz P."/>
            <person name="Kyrpides N.C."/>
            <person name="Klenk H.P."/>
            <person name="Woyke T."/>
        </authorList>
    </citation>
    <scope>NUCLEOTIDE SEQUENCE [LARGE SCALE GENOMIC DNA]</scope>
    <source>
        <strain evidence="5">ATCC 27775 / DSM 1100 / LMG 10767 / O</strain>
    </source>
</reference>
<dbReference type="STRING" id="760192.Halhy_2893"/>
<dbReference type="CDD" id="cd03809">
    <property type="entry name" value="GT4_MtfB-like"/>
    <property type="match status" value="1"/>
</dbReference>
<dbReference type="InterPro" id="IPR028098">
    <property type="entry name" value="Glyco_trans_4-like_N"/>
</dbReference>
<dbReference type="AlphaFoldDB" id="F4L459"/>
<accession>F4L459</accession>
<evidence type="ECO:0000313" key="5">
    <source>
        <dbReference type="Proteomes" id="UP000008461"/>
    </source>
</evidence>
<dbReference type="eggNOG" id="COG0438">
    <property type="taxonomic scope" value="Bacteria"/>
</dbReference>
<dbReference type="HOGENOM" id="CLU_009583_27_1_10"/>
<dbReference type="KEGG" id="hhy:Halhy_2893"/>
<dbReference type="GO" id="GO:0016757">
    <property type="term" value="F:glycosyltransferase activity"/>
    <property type="evidence" value="ECO:0007669"/>
    <property type="project" value="InterPro"/>
</dbReference>
<proteinExistence type="predicted"/>
<sequence length="351" mass="39731">MVKKSLVTLFYRKPRAAGNYSLETSFDVMMAAFPADAPFNLRRQVLSHFSNGIKARILATLEARRLRSDINHVTGDVHFIALGLPRRSTILTIHDCGFMHDYGGIYRWFLWLFWLVLPVWWCKRVTTISEASKADILRYTRCPAHKIRVIPTLIARHFYAVPKSFNAQKPRILHIGLAPNKNLINHLKALQGLNCSLYIIGKMEAEHHALLQQSQLEYDWGYNLSEAQIQEVYAQCDLLLFASTLEGFGMPILEAQTVGRPVVTSNLSSMPEVAGSAACLVDPHSVDSIRAGVLRVIEDAAYREDLIAAGFENVKRFQAETVARAYAELYGEVKNEKRKAKSEKRKVKSEK</sequence>
<feature type="domain" description="Glycosyltransferase subfamily 4-like N-terminal" evidence="3">
    <location>
        <begin position="49"/>
        <end position="152"/>
    </location>
</feature>
<dbReference type="SUPFAM" id="SSF53756">
    <property type="entry name" value="UDP-Glycosyltransferase/glycogen phosphorylase"/>
    <property type="match status" value="1"/>
</dbReference>
<evidence type="ECO:0000313" key="4">
    <source>
        <dbReference type="EMBL" id="AEE50757.1"/>
    </source>
</evidence>
<evidence type="ECO:0000259" key="2">
    <source>
        <dbReference type="Pfam" id="PF00534"/>
    </source>
</evidence>
<dbReference type="Proteomes" id="UP000008461">
    <property type="component" value="Chromosome"/>
</dbReference>
<dbReference type="Pfam" id="PF13439">
    <property type="entry name" value="Glyco_transf_4"/>
    <property type="match status" value="1"/>
</dbReference>
<dbReference type="InterPro" id="IPR001296">
    <property type="entry name" value="Glyco_trans_1"/>
</dbReference>
<feature type="domain" description="Glycosyl transferase family 1" evidence="2">
    <location>
        <begin position="166"/>
        <end position="310"/>
    </location>
</feature>
<protein>
    <submittedName>
        <fullName evidence="4">Glycosyl transferase group 1</fullName>
    </submittedName>
</protein>